<dbReference type="Gene3D" id="1.10.630.10">
    <property type="entry name" value="Cytochrome P450"/>
    <property type="match status" value="1"/>
</dbReference>
<dbReference type="PRINTS" id="PR00463">
    <property type="entry name" value="EP450I"/>
</dbReference>
<keyword evidence="6 12" id="KW-1133">Transmembrane helix</keyword>
<sequence>MELSLLSSPLMLPLLSLPLILTIFTLSVSAFLYNKAKSGPKTNLPPGSFGWPILGETYEFLYGNSEKFIGDRMKKYSPKVFKTKVYGEATAVLCGAAAHKFITANEEKLFRVWRPYSLQKLFRAPFLPNASATIPRETMVKVTRAPGFIKTEALVGYLGKMDLMVQQHLKMFWEGKQKLRAYELIHRMTATLSSRFFLGLEDNDHRIEKFAELSDGMTVGLHSMPIYFPGTVFYHSKKSAEAMRQLVQQLIKEKKAAMSSGIQMHDILSHMILSSNPSEGRFVSDMEISSLSSALVVSGFTTPATALAIVMKYIVERPEIYEKIRAEQLEISESKKSGETLNWEDLQKMKYTWHTLLEVMRIIPPFQGAFREALSDFTYEGYTIPKGWKVYWTITTTNKNPECFPEPEKFDPTRFESPPPYTFVPFGGGLRVCPGKEYTRLVMLIFLHNLVKNFKWEVLAPDENMIGTVIPTPAQGFPIRLQPLSA</sequence>
<dbReference type="InterPro" id="IPR001128">
    <property type="entry name" value="Cyt_P450"/>
</dbReference>
<protein>
    <recommendedName>
        <fullName evidence="15">Cytochrome P450</fullName>
    </recommendedName>
</protein>
<keyword evidence="8 10" id="KW-0408">Iron</keyword>
<evidence type="ECO:0000256" key="8">
    <source>
        <dbReference type="ARBA" id="ARBA00023004"/>
    </source>
</evidence>
<keyword evidence="5 10" id="KW-0479">Metal-binding</keyword>
<evidence type="ECO:0000256" key="4">
    <source>
        <dbReference type="ARBA" id="ARBA00022692"/>
    </source>
</evidence>
<dbReference type="PANTHER" id="PTHR24286">
    <property type="entry name" value="CYTOCHROME P450 26"/>
    <property type="match status" value="1"/>
</dbReference>
<comment type="similarity">
    <text evidence="3 11">Belongs to the cytochrome P450 family.</text>
</comment>
<gene>
    <name evidence="13" type="ORF">F0562_008617</name>
</gene>
<dbReference type="SUPFAM" id="SSF48264">
    <property type="entry name" value="Cytochrome P450"/>
    <property type="match status" value="1"/>
</dbReference>
<evidence type="ECO:0000256" key="1">
    <source>
        <dbReference type="ARBA" id="ARBA00001971"/>
    </source>
</evidence>
<evidence type="ECO:0000256" key="3">
    <source>
        <dbReference type="ARBA" id="ARBA00010617"/>
    </source>
</evidence>
<reference evidence="13 14" key="1">
    <citation type="submission" date="2019-09" db="EMBL/GenBank/DDBJ databases">
        <title>A chromosome-level genome assembly of the Chinese tupelo Nyssa sinensis.</title>
        <authorList>
            <person name="Yang X."/>
            <person name="Kang M."/>
            <person name="Yang Y."/>
            <person name="Xiong H."/>
            <person name="Wang M."/>
            <person name="Zhang Z."/>
            <person name="Wang Z."/>
            <person name="Wu H."/>
            <person name="Ma T."/>
            <person name="Liu J."/>
            <person name="Xi Z."/>
        </authorList>
    </citation>
    <scope>NUCLEOTIDE SEQUENCE [LARGE SCALE GENOMIC DNA]</scope>
    <source>
        <strain evidence="13">J267</strain>
        <tissue evidence="13">Leaf</tissue>
    </source>
</reference>
<comment type="cofactor">
    <cofactor evidence="1 10">
        <name>heme</name>
        <dbReference type="ChEBI" id="CHEBI:30413"/>
    </cofactor>
</comment>
<dbReference type="Pfam" id="PF00067">
    <property type="entry name" value="p450"/>
    <property type="match status" value="1"/>
</dbReference>
<keyword evidence="10 11" id="KW-0349">Heme</keyword>
<keyword evidence="9 12" id="KW-0472">Membrane</keyword>
<keyword evidence="4 12" id="KW-0812">Transmembrane</keyword>
<dbReference type="PANTHER" id="PTHR24286:SF88">
    <property type="entry name" value="BETA-AMYRIN 28-OXIDASE-LIKE"/>
    <property type="match status" value="1"/>
</dbReference>
<dbReference type="FunFam" id="1.10.630.10:FF:000022">
    <property type="entry name" value="Taxadiene 5-alpha hydroxylase"/>
    <property type="match status" value="1"/>
</dbReference>
<dbReference type="AlphaFoldDB" id="A0A5J5AAA7"/>
<dbReference type="EMBL" id="CM018046">
    <property type="protein sequence ID" value="KAA8527154.1"/>
    <property type="molecule type" value="Genomic_DNA"/>
</dbReference>
<organism evidence="13 14">
    <name type="scientific">Nyssa sinensis</name>
    <dbReference type="NCBI Taxonomy" id="561372"/>
    <lineage>
        <taxon>Eukaryota</taxon>
        <taxon>Viridiplantae</taxon>
        <taxon>Streptophyta</taxon>
        <taxon>Embryophyta</taxon>
        <taxon>Tracheophyta</taxon>
        <taxon>Spermatophyta</taxon>
        <taxon>Magnoliopsida</taxon>
        <taxon>eudicotyledons</taxon>
        <taxon>Gunneridae</taxon>
        <taxon>Pentapetalae</taxon>
        <taxon>asterids</taxon>
        <taxon>Cornales</taxon>
        <taxon>Nyssaceae</taxon>
        <taxon>Nyssa</taxon>
    </lineage>
</organism>
<evidence type="ECO:0000256" key="7">
    <source>
        <dbReference type="ARBA" id="ARBA00023002"/>
    </source>
</evidence>
<name>A0A5J5AAA7_9ASTE</name>
<evidence type="ECO:0008006" key="15">
    <source>
        <dbReference type="Google" id="ProtNLM"/>
    </source>
</evidence>
<evidence type="ECO:0000256" key="5">
    <source>
        <dbReference type="ARBA" id="ARBA00022723"/>
    </source>
</evidence>
<feature type="transmembrane region" description="Helical" evidence="12">
    <location>
        <begin position="12"/>
        <end position="33"/>
    </location>
</feature>
<dbReference type="GO" id="GO:0016125">
    <property type="term" value="P:sterol metabolic process"/>
    <property type="evidence" value="ECO:0007669"/>
    <property type="project" value="TreeGrafter"/>
</dbReference>
<dbReference type="Proteomes" id="UP000325577">
    <property type="component" value="Linkage Group LG3"/>
</dbReference>
<dbReference type="OrthoDB" id="1372046at2759"/>
<evidence type="ECO:0000256" key="2">
    <source>
        <dbReference type="ARBA" id="ARBA00004167"/>
    </source>
</evidence>
<accession>A0A5J5AAA7</accession>
<evidence type="ECO:0000256" key="9">
    <source>
        <dbReference type="ARBA" id="ARBA00023136"/>
    </source>
</evidence>
<evidence type="ECO:0000256" key="12">
    <source>
        <dbReference type="SAM" id="Phobius"/>
    </source>
</evidence>
<dbReference type="InterPro" id="IPR017972">
    <property type="entry name" value="Cyt_P450_CS"/>
</dbReference>
<comment type="subcellular location">
    <subcellularLocation>
        <location evidence="2">Membrane</location>
        <topology evidence="2">Single-pass membrane protein</topology>
    </subcellularLocation>
</comment>
<dbReference type="GO" id="GO:0020037">
    <property type="term" value="F:heme binding"/>
    <property type="evidence" value="ECO:0007669"/>
    <property type="project" value="InterPro"/>
</dbReference>
<dbReference type="GO" id="GO:0004497">
    <property type="term" value="F:monooxygenase activity"/>
    <property type="evidence" value="ECO:0007669"/>
    <property type="project" value="UniProtKB-KW"/>
</dbReference>
<evidence type="ECO:0000313" key="14">
    <source>
        <dbReference type="Proteomes" id="UP000325577"/>
    </source>
</evidence>
<evidence type="ECO:0000256" key="6">
    <source>
        <dbReference type="ARBA" id="ARBA00022989"/>
    </source>
</evidence>
<proteinExistence type="inferred from homology"/>
<keyword evidence="7 11" id="KW-0560">Oxidoreductase</keyword>
<evidence type="ECO:0000256" key="11">
    <source>
        <dbReference type="RuleBase" id="RU000461"/>
    </source>
</evidence>
<dbReference type="GO" id="GO:0005506">
    <property type="term" value="F:iron ion binding"/>
    <property type="evidence" value="ECO:0007669"/>
    <property type="project" value="InterPro"/>
</dbReference>
<dbReference type="InterPro" id="IPR036396">
    <property type="entry name" value="Cyt_P450_sf"/>
</dbReference>
<dbReference type="PROSITE" id="PS00086">
    <property type="entry name" value="CYTOCHROME_P450"/>
    <property type="match status" value="1"/>
</dbReference>
<feature type="binding site" description="axial binding residue" evidence="10">
    <location>
        <position position="433"/>
    </location>
    <ligand>
        <name>heme</name>
        <dbReference type="ChEBI" id="CHEBI:30413"/>
    </ligand>
    <ligandPart>
        <name>Fe</name>
        <dbReference type="ChEBI" id="CHEBI:18248"/>
    </ligandPart>
</feature>
<evidence type="ECO:0000313" key="13">
    <source>
        <dbReference type="EMBL" id="KAA8527154.1"/>
    </source>
</evidence>
<dbReference type="GO" id="GO:0016020">
    <property type="term" value="C:membrane"/>
    <property type="evidence" value="ECO:0007669"/>
    <property type="project" value="UniProtKB-SubCell"/>
</dbReference>
<keyword evidence="14" id="KW-1185">Reference proteome</keyword>
<keyword evidence="11" id="KW-0503">Monooxygenase</keyword>
<dbReference type="InterPro" id="IPR002401">
    <property type="entry name" value="Cyt_P450_E_grp-I"/>
</dbReference>
<evidence type="ECO:0000256" key="10">
    <source>
        <dbReference type="PIRSR" id="PIRSR602401-1"/>
    </source>
</evidence>
<dbReference type="GO" id="GO:0016705">
    <property type="term" value="F:oxidoreductase activity, acting on paired donors, with incorporation or reduction of molecular oxygen"/>
    <property type="evidence" value="ECO:0007669"/>
    <property type="project" value="InterPro"/>
</dbReference>